<comment type="caution">
    <text evidence="2">The sequence shown here is derived from an EMBL/GenBank/DDBJ whole genome shotgun (WGS) entry which is preliminary data.</text>
</comment>
<keyword evidence="3" id="KW-1185">Reference proteome</keyword>
<feature type="region of interest" description="Disordered" evidence="1">
    <location>
        <begin position="1"/>
        <end position="23"/>
    </location>
</feature>
<name>A0ABQ2LRY9_9ACTN</name>
<dbReference type="Proteomes" id="UP000656881">
    <property type="component" value="Unassembled WGS sequence"/>
</dbReference>
<proteinExistence type="predicted"/>
<organism evidence="2 3">
    <name type="scientific">Streptomyces lasiicapitis</name>
    <dbReference type="NCBI Taxonomy" id="1923961"/>
    <lineage>
        <taxon>Bacteria</taxon>
        <taxon>Bacillati</taxon>
        <taxon>Actinomycetota</taxon>
        <taxon>Actinomycetes</taxon>
        <taxon>Kitasatosporales</taxon>
        <taxon>Streptomycetaceae</taxon>
        <taxon>Streptomyces</taxon>
    </lineage>
</organism>
<sequence length="99" mass="10133">MSSSMLSLMDPECGSTPTPPTMDLTGFLNYPPSDSGWRGLTALRAGTPSERNGQTAVVGAAAGVLWAYRGHFLTGFLAGISLGAIAPGRHARSGDGLTP</sequence>
<evidence type="ECO:0000256" key="1">
    <source>
        <dbReference type="SAM" id="MobiDB-lite"/>
    </source>
</evidence>
<evidence type="ECO:0000313" key="2">
    <source>
        <dbReference type="EMBL" id="GGO42338.1"/>
    </source>
</evidence>
<gene>
    <name evidence="2" type="ORF">GCM10012286_23650</name>
</gene>
<reference evidence="3" key="1">
    <citation type="journal article" date="2019" name="Int. J. Syst. Evol. Microbiol.">
        <title>The Global Catalogue of Microorganisms (GCM) 10K type strain sequencing project: providing services to taxonomists for standard genome sequencing and annotation.</title>
        <authorList>
            <consortium name="The Broad Institute Genomics Platform"/>
            <consortium name="The Broad Institute Genome Sequencing Center for Infectious Disease"/>
            <person name="Wu L."/>
            <person name="Ma J."/>
        </authorList>
    </citation>
    <scope>NUCLEOTIDE SEQUENCE [LARGE SCALE GENOMIC DNA]</scope>
    <source>
        <strain evidence="3">CGMCC 4.7349</strain>
    </source>
</reference>
<evidence type="ECO:0008006" key="4">
    <source>
        <dbReference type="Google" id="ProtNLM"/>
    </source>
</evidence>
<protein>
    <recommendedName>
        <fullName evidence="4">Glycine zipper 2TM domain-containing protein</fullName>
    </recommendedName>
</protein>
<evidence type="ECO:0000313" key="3">
    <source>
        <dbReference type="Proteomes" id="UP000656881"/>
    </source>
</evidence>
<dbReference type="EMBL" id="BMNG01000004">
    <property type="protein sequence ID" value="GGO42338.1"/>
    <property type="molecule type" value="Genomic_DNA"/>
</dbReference>
<accession>A0ABQ2LRY9</accession>